<dbReference type="InterPro" id="IPR057678">
    <property type="entry name" value="DUF7918"/>
</dbReference>
<dbReference type="PANTHER" id="PTHR36223:SF1">
    <property type="entry name" value="TRANSCRIPTION ELONGATION FACTOR EAF N-TERMINAL DOMAIN-CONTAINING PROTEIN"/>
    <property type="match status" value="1"/>
</dbReference>
<dbReference type="AlphaFoldDB" id="A0A0C3Q3H1"/>
<dbReference type="STRING" id="1051891.A0A0C3Q3H1"/>
<reference evidence="3 4" key="1">
    <citation type="submission" date="2014-04" db="EMBL/GenBank/DDBJ databases">
        <authorList>
            <consortium name="DOE Joint Genome Institute"/>
            <person name="Kuo A."/>
            <person name="Girlanda M."/>
            <person name="Perotto S."/>
            <person name="Kohler A."/>
            <person name="Nagy L.G."/>
            <person name="Floudas D."/>
            <person name="Copeland A."/>
            <person name="Barry K.W."/>
            <person name="Cichocki N."/>
            <person name="Veneault-Fourrey C."/>
            <person name="LaButti K."/>
            <person name="Lindquist E.A."/>
            <person name="Lipzen A."/>
            <person name="Lundell T."/>
            <person name="Morin E."/>
            <person name="Murat C."/>
            <person name="Sun H."/>
            <person name="Tunlid A."/>
            <person name="Henrissat B."/>
            <person name="Grigoriev I.V."/>
            <person name="Hibbett D.S."/>
            <person name="Martin F."/>
            <person name="Nordberg H.P."/>
            <person name="Cantor M.N."/>
            <person name="Hua S.X."/>
        </authorList>
    </citation>
    <scope>NUCLEOTIDE SEQUENCE [LARGE SCALE GENOMIC DNA]</scope>
    <source>
        <strain evidence="3 4">MUT 4182</strain>
    </source>
</reference>
<dbReference type="EMBL" id="KN823364">
    <property type="protein sequence ID" value="KIO17596.1"/>
    <property type="molecule type" value="Genomic_DNA"/>
</dbReference>
<reference evidence="4" key="2">
    <citation type="submission" date="2015-01" db="EMBL/GenBank/DDBJ databases">
        <title>Evolutionary Origins and Diversification of the Mycorrhizal Mutualists.</title>
        <authorList>
            <consortium name="DOE Joint Genome Institute"/>
            <consortium name="Mycorrhizal Genomics Consortium"/>
            <person name="Kohler A."/>
            <person name="Kuo A."/>
            <person name="Nagy L.G."/>
            <person name="Floudas D."/>
            <person name="Copeland A."/>
            <person name="Barry K.W."/>
            <person name="Cichocki N."/>
            <person name="Veneault-Fourrey C."/>
            <person name="LaButti K."/>
            <person name="Lindquist E.A."/>
            <person name="Lipzen A."/>
            <person name="Lundell T."/>
            <person name="Morin E."/>
            <person name="Murat C."/>
            <person name="Riley R."/>
            <person name="Ohm R."/>
            <person name="Sun H."/>
            <person name="Tunlid A."/>
            <person name="Henrissat B."/>
            <person name="Grigoriev I.V."/>
            <person name="Hibbett D.S."/>
            <person name="Martin F."/>
        </authorList>
    </citation>
    <scope>NUCLEOTIDE SEQUENCE [LARGE SCALE GENOMIC DNA]</scope>
    <source>
        <strain evidence="4">MUT 4182</strain>
    </source>
</reference>
<evidence type="ECO:0000313" key="3">
    <source>
        <dbReference type="EMBL" id="KIO17596.1"/>
    </source>
</evidence>
<feature type="domain" description="DUF7918" evidence="2">
    <location>
        <begin position="17"/>
        <end position="221"/>
    </location>
</feature>
<evidence type="ECO:0000259" key="2">
    <source>
        <dbReference type="Pfam" id="PF25534"/>
    </source>
</evidence>
<evidence type="ECO:0000256" key="1">
    <source>
        <dbReference type="SAM" id="MobiDB-lite"/>
    </source>
</evidence>
<name>A0A0C3Q3H1_9AGAM</name>
<keyword evidence="4" id="KW-1185">Reference proteome</keyword>
<gene>
    <name evidence="3" type="ORF">M407DRAFT_32725</name>
</gene>
<accession>A0A0C3Q3H1</accession>
<organism evidence="3 4">
    <name type="scientific">Tulasnella calospora MUT 4182</name>
    <dbReference type="NCBI Taxonomy" id="1051891"/>
    <lineage>
        <taxon>Eukaryota</taxon>
        <taxon>Fungi</taxon>
        <taxon>Dikarya</taxon>
        <taxon>Basidiomycota</taxon>
        <taxon>Agaricomycotina</taxon>
        <taxon>Agaricomycetes</taxon>
        <taxon>Cantharellales</taxon>
        <taxon>Tulasnellaceae</taxon>
        <taxon>Tulasnella</taxon>
    </lineage>
</organism>
<dbReference type="HOGENOM" id="CLU_060356_3_1_1"/>
<dbReference type="Pfam" id="PF25534">
    <property type="entry name" value="DUF7918"/>
    <property type="match status" value="1"/>
</dbReference>
<evidence type="ECO:0000313" key="4">
    <source>
        <dbReference type="Proteomes" id="UP000054248"/>
    </source>
</evidence>
<dbReference type="PANTHER" id="PTHR36223">
    <property type="entry name" value="BETA-LACTAMASE-TYPE TRANSPEPTIDASE FOLD DOMAIN CONTAINING PROTEIN"/>
    <property type="match status" value="1"/>
</dbReference>
<dbReference type="Proteomes" id="UP000054248">
    <property type="component" value="Unassembled WGS sequence"/>
</dbReference>
<dbReference type="OrthoDB" id="3364132at2759"/>
<sequence length="306" mass="34509">MSTERRITKLTFRGFWARIRIGDRPLTIYKPCYDKKTKTASGWIASKPGEEYSVCWKKNDVTEYAAHGKVYIDGPRRRGNMYVRGRDTGWVVERGVRTAVDKERPFIFSELTTTDDDNALDQNIPTEPGTIIFKVFRVKVTSGPREWKGTPSDPFSTQVHEKSKKAGAHITKIGDERKAVAVGTPRDTKPFTEADRSPYVIFVLRYRPEAILRARGFMPQSLDQSQGRANDGGDKGDNDEVQAEAEIAALRAALQVTVASLSKRKGAKLEDVEADLARKRRKVKQEEVIDVDLYFIPGEVIDLTDL</sequence>
<proteinExistence type="predicted"/>
<feature type="region of interest" description="Disordered" evidence="1">
    <location>
        <begin position="145"/>
        <end position="169"/>
    </location>
</feature>
<protein>
    <recommendedName>
        <fullName evidence="2">DUF7918 domain-containing protein</fullName>
    </recommendedName>
</protein>